<comment type="similarity">
    <text evidence="1 4">Belongs to the pyrroline-5-carboxylate reductase family.</text>
</comment>
<dbReference type="Proteomes" id="UP000003374">
    <property type="component" value="Unassembled WGS sequence"/>
</dbReference>
<dbReference type="PIRSF" id="PIRSF000193">
    <property type="entry name" value="Pyrrol-5-carb_rd"/>
    <property type="match status" value="1"/>
</dbReference>
<dbReference type="SUPFAM" id="SSF51735">
    <property type="entry name" value="NAD(P)-binding Rossmann-fold domains"/>
    <property type="match status" value="1"/>
</dbReference>
<dbReference type="RefSeq" id="WP_005003398.1">
    <property type="nucleotide sequence ID" value="NZ_CH672427.1"/>
</dbReference>
<proteinExistence type="inferred from homology"/>
<dbReference type="Gene3D" id="1.10.3730.10">
    <property type="entry name" value="ProC C-terminal domain-like"/>
    <property type="match status" value="1"/>
</dbReference>
<organism evidence="9 10">
    <name type="scientific">Nitrococcus mobilis Nb-231</name>
    <dbReference type="NCBI Taxonomy" id="314278"/>
    <lineage>
        <taxon>Bacteria</taxon>
        <taxon>Pseudomonadati</taxon>
        <taxon>Pseudomonadota</taxon>
        <taxon>Gammaproteobacteria</taxon>
        <taxon>Chromatiales</taxon>
        <taxon>Ectothiorhodospiraceae</taxon>
        <taxon>Nitrococcus</taxon>
    </lineage>
</organism>
<dbReference type="InterPro" id="IPR008927">
    <property type="entry name" value="6-PGluconate_DH-like_C_sf"/>
</dbReference>
<dbReference type="Pfam" id="PF03807">
    <property type="entry name" value="F420_oxidored"/>
    <property type="match status" value="1"/>
</dbReference>
<comment type="subcellular location">
    <subcellularLocation>
        <location evidence="4">Cytoplasm</location>
    </subcellularLocation>
</comment>
<evidence type="ECO:0000256" key="3">
    <source>
        <dbReference type="ARBA" id="ARBA00023002"/>
    </source>
</evidence>
<dbReference type="InterPro" id="IPR036291">
    <property type="entry name" value="NAD(P)-bd_dom_sf"/>
</dbReference>
<feature type="domain" description="Pyrroline-5-carboxylate reductase catalytic N-terminal" evidence="7">
    <location>
        <begin position="6"/>
        <end position="100"/>
    </location>
</feature>
<accession>A4BSA7</accession>
<dbReference type="Pfam" id="PF14748">
    <property type="entry name" value="P5CR_dimer"/>
    <property type="match status" value="1"/>
</dbReference>
<comment type="catalytic activity">
    <reaction evidence="4">
        <text>L-proline + NAD(+) = (S)-1-pyrroline-5-carboxylate + NADH + 2 H(+)</text>
        <dbReference type="Rhea" id="RHEA:14105"/>
        <dbReference type="ChEBI" id="CHEBI:15378"/>
        <dbReference type="ChEBI" id="CHEBI:17388"/>
        <dbReference type="ChEBI" id="CHEBI:57540"/>
        <dbReference type="ChEBI" id="CHEBI:57945"/>
        <dbReference type="ChEBI" id="CHEBI:60039"/>
        <dbReference type="EC" id="1.5.1.2"/>
    </reaction>
</comment>
<name>A4BSA7_9GAMM</name>
<dbReference type="OrthoDB" id="9805754at2"/>
<sequence length="275" mass="29485">MAEESITFIGGGNMAYSLVGGLIADGYRAERVHVADPDPAKRMDLANRFRIHVHEDNRKAVLRAAAVVLAVKPQIIKSVLEPLGPILREQKSLVISIAAGVREPDISRWLGGQIAVVRTMPNTPALVRAGATALYANEYVSQNQRDLAESLLRAVGIIQWLDDETLLDIVTALSGSGPAYFFLLMETLEAAAIELGLPEQTARLLTLETALGAARMALESDEDPGRLRLRVTSPGGTTEAATRVLESGGAQKLFQQALQAATTRAGELGRLLGEQ</sequence>
<keyword evidence="2 4" id="KW-0521">NADP</keyword>
<dbReference type="InterPro" id="IPR028939">
    <property type="entry name" value="P5C_Rdtase_cat_N"/>
</dbReference>
<dbReference type="GO" id="GO:0005737">
    <property type="term" value="C:cytoplasm"/>
    <property type="evidence" value="ECO:0007669"/>
    <property type="project" value="UniProtKB-SubCell"/>
</dbReference>
<dbReference type="HOGENOM" id="CLU_042344_0_1_6"/>
<evidence type="ECO:0000259" key="8">
    <source>
        <dbReference type="Pfam" id="PF14748"/>
    </source>
</evidence>
<keyword evidence="4" id="KW-0963">Cytoplasm</keyword>
<dbReference type="InterPro" id="IPR029036">
    <property type="entry name" value="P5CR_dimer"/>
</dbReference>
<comment type="pathway">
    <text evidence="4">Amino-acid biosynthesis; L-proline biosynthesis; L-proline from L-glutamate 5-semialdehyde: step 1/1.</text>
</comment>
<evidence type="ECO:0000313" key="10">
    <source>
        <dbReference type="Proteomes" id="UP000003374"/>
    </source>
</evidence>
<dbReference type="InterPro" id="IPR000304">
    <property type="entry name" value="Pyrroline-COOH_reductase"/>
</dbReference>
<keyword evidence="3 4" id="KW-0560">Oxidoreductase</keyword>
<evidence type="ECO:0000256" key="2">
    <source>
        <dbReference type="ARBA" id="ARBA00022857"/>
    </source>
</evidence>
<evidence type="ECO:0000313" key="9">
    <source>
        <dbReference type="EMBL" id="EAR21367.1"/>
    </source>
</evidence>
<protein>
    <recommendedName>
        <fullName evidence="4 5">Pyrroline-5-carboxylate reductase</fullName>
        <shortName evidence="4">P5C reductase</shortName>
        <shortName evidence="4">P5CR</shortName>
        <ecNumber evidence="4 5">1.5.1.2</ecNumber>
    </recommendedName>
    <alternativeName>
        <fullName evidence="4">PCA reductase</fullName>
    </alternativeName>
</protein>
<feature type="binding site" evidence="6">
    <location>
        <begin position="9"/>
        <end position="14"/>
    </location>
    <ligand>
        <name>NADP(+)</name>
        <dbReference type="ChEBI" id="CHEBI:58349"/>
    </ligand>
</feature>
<dbReference type="HAMAP" id="MF_01925">
    <property type="entry name" value="P5C_reductase"/>
    <property type="match status" value="1"/>
</dbReference>
<evidence type="ECO:0000256" key="4">
    <source>
        <dbReference type="HAMAP-Rule" id="MF_01925"/>
    </source>
</evidence>
<keyword evidence="4" id="KW-0641">Proline biosynthesis</keyword>
<feature type="binding site" evidence="6">
    <location>
        <position position="57"/>
    </location>
    <ligand>
        <name>NADPH</name>
        <dbReference type="ChEBI" id="CHEBI:57783"/>
    </ligand>
</feature>
<feature type="domain" description="Pyrroline-5-carboxylate reductase dimerisation" evidence="8">
    <location>
        <begin position="164"/>
        <end position="268"/>
    </location>
</feature>
<dbReference type="SUPFAM" id="SSF48179">
    <property type="entry name" value="6-phosphogluconate dehydrogenase C-terminal domain-like"/>
    <property type="match status" value="1"/>
</dbReference>
<dbReference type="STRING" id="314278.NB231_13271"/>
<feature type="binding site" evidence="6">
    <location>
        <begin position="70"/>
        <end position="73"/>
    </location>
    <ligand>
        <name>NADP(+)</name>
        <dbReference type="ChEBI" id="CHEBI:58349"/>
    </ligand>
</feature>
<dbReference type="EMBL" id="AAOF01000009">
    <property type="protein sequence ID" value="EAR21367.1"/>
    <property type="molecule type" value="Genomic_DNA"/>
</dbReference>
<evidence type="ECO:0000256" key="1">
    <source>
        <dbReference type="ARBA" id="ARBA00005525"/>
    </source>
</evidence>
<evidence type="ECO:0000256" key="6">
    <source>
        <dbReference type="PIRSR" id="PIRSR000193-1"/>
    </source>
</evidence>
<keyword evidence="4" id="KW-0028">Amino-acid biosynthesis</keyword>
<dbReference type="AlphaFoldDB" id="A4BSA7"/>
<keyword evidence="10" id="KW-1185">Reference proteome</keyword>
<dbReference type="PANTHER" id="PTHR11645:SF0">
    <property type="entry name" value="PYRROLINE-5-CARBOXYLATE REDUCTASE 3"/>
    <property type="match status" value="1"/>
</dbReference>
<reference evidence="9 10" key="1">
    <citation type="submission" date="2006-02" db="EMBL/GenBank/DDBJ databases">
        <authorList>
            <person name="Waterbury J."/>
            <person name="Ferriera S."/>
            <person name="Johnson J."/>
            <person name="Kravitz S."/>
            <person name="Halpern A."/>
            <person name="Remington K."/>
            <person name="Beeson K."/>
            <person name="Tran B."/>
            <person name="Rogers Y.-H."/>
            <person name="Friedman R."/>
            <person name="Venter J.C."/>
        </authorList>
    </citation>
    <scope>NUCLEOTIDE SEQUENCE [LARGE SCALE GENOMIC DNA]</scope>
    <source>
        <strain evidence="9 10">Nb-231</strain>
    </source>
</reference>
<comment type="catalytic activity">
    <reaction evidence="4">
        <text>L-proline + NADP(+) = (S)-1-pyrroline-5-carboxylate + NADPH + 2 H(+)</text>
        <dbReference type="Rhea" id="RHEA:14109"/>
        <dbReference type="ChEBI" id="CHEBI:15378"/>
        <dbReference type="ChEBI" id="CHEBI:17388"/>
        <dbReference type="ChEBI" id="CHEBI:57783"/>
        <dbReference type="ChEBI" id="CHEBI:58349"/>
        <dbReference type="ChEBI" id="CHEBI:60039"/>
        <dbReference type="EC" id="1.5.1.2"/>
    </reaction>
</comment>
<dbReference type="GO" id="GO:0004735">
    <property type="term" value="F:pyrroline-5-carboxylate reductase activity"/>
    <property type="evidence" value="ECO:0007669"/>
    <property type="project" value="UniProtKB-UniRule"/>
</dbReference>
<evidence type="ECO:0000259" key="7">
    <source>
        <dbReference type="Pfam" id="PF03807"/>
    </source>
</evidence>
<comment type="caution">
    <text evidence="9">The sequence shown here is derived from an EMBL/GenBank/DDBJ whole genome shotgun (WGS) entry which is preliminary data.</text>
</comment>
<dbReference type="UniPathway" id="UPA00098">
    <property type="reaction ID" value="UER00361"/>
</dbReference>
<dbReference type="GO" id="GO:0055129">
    <property type="term" value="P:L-proline biosynthetic process"/>
    <property type="evidence" value="ECO:0007669"/>
    <property type="project" value="UniProtKB-UniRule"/>
</dbReference>
<dbReference type="Gene3D" id="3.40.50.720">
    <property type="entry name" value="NAD(P)-binding Rossmann-like Domain"/>
    <property type="match status" value="1"/>
</dbReference>
<dbReference type="FunFam" id="1.10.3730.10:FF:000001">
    <property type="entry name" value="Pyrroline-5-carboxylate reductase"/>
    <property type="match status" value="1"/>
</dbReference>
<dbReference type="NCBIfam" id="TIGR00112">
    <property type="entry name" value="proC"/>
    <property type="match status" value="1"/>
</dbReference>
<comment type="function">
    <text evidence="4">Catalyzes the reduction of 1-pyrroline-5-carboxylate (PCA) to L-proline.</text>
</comment>
<dbReference type="eggNOG" id="COG0345">
    <property type="taxonomic scope" value="Bacteria"/>
</dbReference>
<dbReference type="EC" id="1.5.1.2" evidence="4 5"/>
<evidence type="ECO:0000256" key="5">
    <source>
        <dbReference type="NCBIfam" id="TIGR00112"/>
    </source>
</evidence>
<dbReference type="PANTHER" id="PTHR11645">
    <property type="entry name" value="PYRROLINE-5-CARBOXYLATE REDUCTASE"/>
    <property type="match status" value="1"/>
</dbReference>
<gene>
    <name evidence="4" type="primary">proC</name>
    <name evidence="9" type="ORF">NB231_13271</name>
</gene>